<dbReference type="PANTHER" id="PTHR43433:SF5">
    <property type="entry name" value="AB HYDROLASE-1 DOMAIN-CONTAINING PROTEIN"/>
    <property type="match status" value="1"/>
</dbReference>
<gene>
    <name evidence="2" type="ORF">SAE02_20560</name>
</gene>
<dbReference type="InterPro" id="IPR029058">
    <property type="entry name" value="AB_hydrolase_fold"/>
</dbReference>
<dbReference type="Gene3D" id="3.40.50.1820">
    <property type="entry name" value="alpha/beta hydrolase"/>
    <property type="match status" value="1"/>
</dbReference>
<keyword evidence="2" id="KW-0378">Hydrolase</keyword>
<keyword evidence="3" id="KW-1185">Reference proteome</keyword>
<reference evidence="2 3" key="1">
    <citation type="submission" date="2019-07" db="EMBL/GenBank/DDBJ databases">
        <title>Whole genome shotgun sequence of Skermanella aerolata NBRC 106429.</title>
        <authorList>
            <person name="Hosoyama A."/>
            <person name="Uohara A."/>
            <person name="Ohji S."/>
            <person name="Ichikawa N."/>
        </authorList>
    </citation>
    <scope>NUCLEOTIDE SEQUENCE [LARGE SCALE GENOMIC DNA]</scope>
    <source>
        <strain evidence="2 3">NBRC 106429</strain>
    </source>
</reference>
<dbReference type="GO" id="GO:0016787">
    <property type="term" value="F:hydrolase activity"/>
    <property type="evidence" value="ECO:0007669"/>
    <property type="project" value="UniProtKB-KW"/>
</dbReference>
<protein>
    <submittedName>
        <fullName evidence="2">Alpha/beta hydrolase</fullName>
    </submittedName>
</protein>
<evidence type="ECO:0000259" key="1">
    <source>
        <dbReference type="Pfam" id="PF00561"/>
    </source>
</evidence>
<sequence>MPVARIGRYDIHYLEEGSGPAVVMIHGLAGDHTAWLPQMAELRDRYRVVVFDNRGAGRSTQMDEAVSTEDLAADTIGLMEQLGIDRAHIVGRSMGGAIAQHIALKRPELVRSLVLCASFARLDPLGHRVLTNMREVLEWRHNWRDHALHSIQNFVGWRFYNSEPERIARIVDLIGGETRLPECYIRQNHACLEHDTLDRLGEISSPTLIMGGGQDPICSPTATQWMAERIPNSQTVIFEGCSHFFLMEDADKFMAQLTGFLDQQA</sequence>
<dbReference type="Proteomes" id="UP000321523">
    <property type="component" value="Unassembled WGS sequence"/>
</dbReference>
<dbReference type="OrthoDB" id="9808398at2"/>
<organism evidence="2 3">
    <name type="scientific">Skermanella aerolata</name>
    <dbReference type="NCBI Taxonomy" id="393310"/>
    <lineage>
        <taxon>Bacteria</taxon>
        <taxon>Pseudomonadati</taxon>
        <taxon>Pseudomonadota</taxon>
        <taxon>Alphaproteobacteria</taxon>
        <taxon>Rhodospirillales</taxon>
        <taxon>Azospirillaceae</taxon>
        <taxon>Skermanella</taxon>
    </lineage>
</organism>
<dbReference type="InterPro" id="IPR000073">
    <property type="entry name" value="AB_hydrolase_1"/>
</dbReference>
<dbReference type="RefSeq" id="WP_044430739.1">
    <property type="nucleotide sequence ID" value="NZ_BJYZ01000007.1"/>
</dbReference>
<dbReference type="InterPro" id="IPR050471">
    <property type="entry name" value="AB_hydrolase"/>
</dbReference>
<evidence type="ECO:0000313" key="2">
    <source>
        <dbReference type="EMBL" id="GEO37908.1"/>
    </source>
</evidence>
<feature type="domain" description="AB hydrolase-1" evidence="1">
    <location>
        <begin position="20"/>
        <end position="249"/>
    </location>
</feature>
<name>A0A512DN88_9PROT</name>
<dbReference type="Pfam" id="PF00561">
    <property type="entry name" value="Abhydrolase_1"/>
    <property type="match status" value="1"/>
</dbReference>
<accession>A0A512DN88</accession>
<dbReference type="AlphaFoldDB" id="A0A512DN88"/>
<dbReference type="SUPFAM" id="SSF53474">
    <property type="entry name" value="alpha/beta-Hydrolases"/>
    <property type="match status" value="1"/>
</dbReference>
<dbReference type="EMBL" id="BJYZ01000007">
    <property type="protein sequence ID" value="GEO37908.1"/>
    <property type="molecule type" value="Genomic_DNA"/>
</dbReference>
<evidence type="ECO:0000313" key="3">
    <source>
        <dbReference type="Proteomes" id="UP000321523"/>
    </source>
</evidence>
<dbReference type="PRINTS" id="PR00111">
    <property type="entry name" value="ABHYDROLASE"/>
</dbReference>
<dbReference type="PANTHER" id="PTHR43433">
    <property type="entry name" value="HYDROLASE, ALPHA/BETA FOLD FAMILY PROTEIN"/>
    <property type="match status" value="1"/>
</dbReference>
<proteinExistence type="predicted"/>
<comment type="caution">
    <text evidence="2">The sequence shown here is derived from an EMBL/GenBank/DDBJ whole genome shotgun (WGS) entry which is preliminary data.</text>
</comment>